<evidence type="ECO:0000313" key="2">
    <source>
        <dbReference type="Proteomes" id="UP000070344"/>
    </source>
</evidence>
<dbReference type="InterPro" id="IPR054270">
    <property type="entry name" value="DUF7001"/>
</dbReference>
<dbReference type="Proteomes" id="UP000070344">
    <property type="component" value="Unassembled WGS sequence"/>
</dbReference>
<keyword evidence="2" id="KW-1185">Reference proteome</keyword>
<protein>
    <submittedName>
        <fullName evidence="1">Uncharacterized protein</fullName>
    </submittedName>
</protein>
<dbReference type="AlphaFoldDB" id="A0A133V5Q2"/>
<evidence type="ECO:0000313" key="1">
    <source>
        <dbReference type="EMBL" id="KXB01747.1"/>
    </source>
</evidence>
<proteinExistence type="predicted"/>
<accession>A0A133V5Q2</accession>
<sequence length="257" mass="29937">MHLYREPSVTNLDFDELASYLEGKIPFVEITTRRPPEANHELETERLAEKFAKTKVKSVESPEKNSNPLYGEIKYEEGLIENPSKDVSGVMYDGHLLSRIYHRLLPEEETDASHLHIIFTKRLFGTGKEKGGRYHARVSLYSYPTLISTSGIVEAPAKPKEFYREKRRLASLGETGGTIERLKEKFKGRFIDYDDERLTEVMKGYVMQALFYHLRSNPFCEKECCRLYNAHWQEEVIRAQLEPPEFCEKHSNILEEL</sequence>
<reference evidence="1 2" key="1">
    <citation type="journal article" date="2016" name="Sci. Rep.">
        <title>Metabolic traits of an uncultured archaeal lineage -MSBL1- from brine pools of the Red Sea.</title>
        <authorList>
            <person name="Mwirichia R."/>
            <person name="Alam I."/>
            <person name="Rashid M."/>
            <person name="Vinu M."/>
            <person name="Ba-Alawi W."/>
            <person name="Anthony Kamau A."/>
            <person name="Kamanda Ngugi D."/>
            <person name="Goker M."/>
            <person name="Klenk H.P."/>
            <person name="Bajic V."/>
            <person name="Stingl U."/>
        </authorList>
    </citation>
    <scope>NUCLEOTIDE SEQUENCE [LARGE SCALE GENOMIC DNA]</scope>
    <source>
        <strain evidence="1">SCGC-AAA259O05</strain>
    </source>
</reference>
<dbReference type="Pfam" id="PF22529">
    <property type="entry name" value="DUF7001"/>
    <property type="match status" value="1"/>
</dbReference>
<dbReference type="PATRIC" id="fig|1698271.3.peg.605"/>
<name>A0A133V5Q2_9EURY</name>
<organism evidence="1 2">
    <name type="scientific">candidate division MSBL1 archaeon SCGC-AAA259O05</name>
    <dbReference type="NCBI Taxonomy" id="1698271"/>
    <lineage>
        <taxon>Archaea</taxon>
        <taxon>Methanobacteriati</taxon>
        <taxon>Methanobacteriota</taxon>
        <taxon>candidate division MSBL1</taxon>
    </lineage>
</organism>
<dbReference type="EMBL" id="LHXV01000003">
    <property type="protein sequence ID" value="KXB01747.1"/>
    <property type="molecule type" value="Genomic_DNA"/>
</dbReference>
<comment type="caution">
    <text evidence="1">The sequence shown here is derived from an EMBL/GenBank/DDBJ whole genome shotgun (WGS) entry which is preliminary data.</text>
</comment>
<gene>
    <name evidence="1" type="ORF">AKJ41_00425</name>
</gene>